<dbReference type="Proteomes" id="UP001196068">
    <property type="component" value="Unassembled WGS sequence"/>
</dbReference>
<dbReference type="InterPro" id="IPR029063">
    <property type="entry name" value="SAM-dependent_MTases_sf"/>
</dbReference>
<keyword evidence="2" id="KW-0808">Transferase</keyword>
<evidence type="ECO:0000313" key="3">
    <source>
        <dbReference type="Proteomes" id="UP001196068"/>
    </source>
</evidence>
<dbReference type="RefSeq" id="WP_211872877.1">
    <property type="nucleotide sequence ID" value="NZ_JAAEDH010000002.1"/>
</dbReference>
<dbReference type="Gene3D" id="3.40.50.150">
    <property type="entry name" value="Vaccinia Virus protein VP39"/>
    <property type="match status" value="1"/>
</dbReference>
<proteinExistence type="predicted"/>
<accession>A0AAF1KRC0</accession>
<evidence type="ECO:0000259" key="1">
    <source>
        <dbReference type="Pfam" id="PF13649"/>
    </source>
</evidence>
<keyword evidence="3" id="KW-1185">Reference proteome</keyword>
<name>A0AAF1KRC0_9PROT</name>
<comment type="caution">
    <text evidence="2">The sequence shown here is derived from an EMBL/GenBank/DDBJ whole genome shotgun (WGS) entry which is preliminary data.</text>
</comment>
<dbReference type="SUPFAM" id="SSF53335">
    <property type="entry name" value="S-adenosyl-L-methionine-dependent methyltransferases"/>
    <property type="match status" value="1"/>
</dbReference>
<dbReference type="GO" id="GO:0008168">
    <property type="term" value="F:methyltransferase activity"/>
    <property type="evidence" value="ECO:0007669"/>
    <property type="project" value="UniProtKB-KW"/>
</dbReference>
<evidence type="ECO:0000313" key="2">
    <source>
        <dbReference type="EMBL" id="MBR0654117.1"/>
    </source>
</evidence>
<keyword evidence="2" id="KW-0489">Methyltransferase</keyword>
<dbReference type="AlphaFoldDB" id="A0AAF1KRC0"/>
<gene>
    <name evidence="2" type="ORF">GXW79_03385</name>
</gene>
<protein>
    <submittedName>
        <fullName evidence="2">Class I SAM-dependent methyltransferase</fullName>
    </submittedName>
</protein>
<reference evidence="2" key="1">
    <citation type="submission" date="2020-01" db="EMBL/GenBank/DDBJ databases">
        <authorList>
            <person name="Rat A."/>
        </authorList>
    </citation>
    <scope>NUCLEOTIDE SEQUENCE</scope>
    <source>
        <strain evidence="2">LMG 28251</strain>
    </source>
</reference>
<dbReference type="EMBL" id="JAAEDH010000002">
    <property type="protein sequence ID" value="MBR0654117.1"/>
    <property type="molecule type" value="Genomic_DNA"/>
</dbReference>
<sequence>MFAHIAALLSAAEHDPRVASRNAAIQALRQLGLDDFGQVLLAMPHADFPKLSALLPAMASPDVQMQWTGNHGEVLLRQSCNFIRSLVYNHALVSGAVATRLRVLDYGCGYGRLARLMYYFVDPEDLHGVDPWHRSIEECAAAGLGPNFTLSAYLPRSLPVSGSFELAYAFSVFTHLSEHAARLALAAIRARLATGGVLAITIRPPEYWSLDVSGAGPEDRARMRVLHDTDGFAFHPHDLPPVEGELTYGDTSMTLDWLARAAPGYAIRRIDRSLEDPYQLYVFMQAT</sequence>
<dbReference type="InterPro" id="IPR041698">
    <property type="entry name" value="Methyltransf_25"/>
</dbReference>
<organism evidence="2 3">
    <name type="scientific">Plastoroseomonas arctica</name>
    <dbReference type="NCBI Taxonomy" id="1509237"/>
    <lineage>
        <taxon>Bacteria</taxon>
        <taxon>Pseudomonadati</taxon>
        <taxon>Pseudomonadota</taxon>
        <taxon>Alphaproteobacteria</taxon>
        <taxon>Acetobacterales</taxon>
        <taxon>Acetobacteraceae</taxon>
        <taxon>Plastoroseomonas</taxon>
    </lineage>
</organism>
<dbReference type="GO" id="GO:0032259">
    <property type="term" value="P:methylation"/>
    <property type="evidence" value="ECO:0007669"/>
    <property type="project" value="UniProtKB-KW"/>
</dbReference>
<feature type="domain" description="Methyltransferase" evidence="1">
    <location>
        <begin position="103"/>
        <end position="196"/>
    </location>
</feature>
<dbReference type="Pfam" id="PF13649">
    <property type="entry name" value="Methyltransf_25"/>
    <property type="match status" value="1"/>
</dbReference>
<reference evidence="2" key="2">
    <citation type="journal article" date="2021" name="Syst. Appl. Microbiol.">
        <title>Roseomonas hellenica sp. nov., isolated from roots of wild-growing Alkanna tinctoria.</title>
        <authorList>
            <person name="Rat A."/>
            <person name="Naranjo H.D."/>
            <person name="Lebbe L."/>
            <person name="Cnockaert M."/>
            <person name="Krigas N."/>
            <person name="Grigoriadou K."/>
            <person name="Maloupa E."/>
            <person name="Willems A."/>
        </authorList>
    </citation>
    <scope>NUCLEOTIDE SEQUENCE</scope>
    <source>
        <strain evidence="2">LMG 28251</strain>
    </source>
</reference>